<evidence type="ECO:0000256" key="6">
    <source>
        <dbReference type="ARBA" id="ARBA00023004"/>
    </source>
</evidence>
<dbReference type="PROSITE" id="PS51379">
    <property type="entry name" value="4FE4S_FER_2"/>
    <property type="match status" value="3"/>
</dbReference>
<keyword evidence="9" id="KW-0732">Signal</keyword>
<reference evidence="11 12" key="1">
    <citation type="submission" date="2019-12" db="EMBL/GenBank/DDBJ databases">
        <authorList>
            <person name="Lee S.D."/>
        </authorList>
    </citation>
    <scope>NUCLEOTIDE SEQUENCE [LARGE SCALE GENOMIC DNA]</scope>
    <source>
        <strain evidence="11 12">SAP-6</strain>
    </source>
</reference>
<evidence type="ECO:0000256" key="2">
    <source>
        <dbReference type="ARBA" id="ARBA00004196"/>
    </source>
</evidence>
<dbReference type="SUPFAM" id="SSF54862">
    <property type="entry name" value="4Fe-4S ferredoxins"/>
    <property type="match status" value="1"/>
</dbReference>
<reference evidence="11 12" key="2">
    <citation type="submission" date="2020-02" db="EMBL/GenBank/DDBJ databases">
        <title>The new genus of Enterobacteriales.</title>
        <authorList>
            <person name="Kim I.S."/>
        </authorList>
    </citation>
    <scope>NUCLEOTIDE SEQUENCE [LARGE SCALE GENOMIC DNA]</scope>
    <source>
        <strain evidence="11 12">SAP-6</strain>
    </source>
</reference>
<name>A0A845SG03_9GAMM</name>
<dbReference type="InterPro" id="IPR017896">
    <property type="entry name" value="4Fe4S_Fe-S-bd"/>
</dbReference>
<evidence type="ECO:0000256" key="1">
    <source>
        <dbReference type="ARBA" id="ARBA00001966"/>
    </source>
</evidence>
<dbReference type="PROSITE" id="PS00198">
    <property type="entry name" value="4FE4S_FER_1"/>
    <property type="match status" value="1"/>
</dbReference>
<sequence>MNRRHFFKLASAGALLAGVPAAARAQAQNKPPIPGALGMLYDSTLCVGCQACVAKCQQVNHSPKPDGGKTYAGGAATWSNNDKLSPYTNNIIQVWTSGTGKNKDQPQDGYAYIKKQCMHCVDPNCVSVCPVSALKKHPATGVVHYDADICTGCRYCMVACPFNVPKYDYDNPLGQIHKCELCNQPGVARLDNGGLPGCVEVCPTGAVIFGTREALLAEARHRLTLAPGLEYLYPRQTLGDRDRYARALPRYEPHIYGEKEGGGTQVLVLAGVPYQNLDLPPLAELSTGARSEHIQHTLYKGMVLPLAVFAGLALLVRRNTRDDTGADDKPDASGAPGGGDVKASVGNQGIPRARDAKDGRDARVTPPGEKNDDDA</sequence>
<dbReference type="Proteomes" id="UP000461443">
    <property type="component" value="Unassembled WGS sequence"/>
</dbReference>
<feature type="domain" description="4Fe-4S ferredoxin-type" evidence="10">
    <location>
        <begin position="108"/>
        <end position="139"/>
    </location>
</feature>
<dbReference type="AlphaFoldDB" id="A0A845SG03"/>
<evidence type="ECO:0000259" key="10">
    <source>
        <dbReference type="PROSITE" id="PS51379"/>
    </source>
</evidence>
<dbReference type="GO" id="GO:0046872">
    <property type="term" value="F:metal ion binding"/>
    <property type="evidence" value="ECO:0007669"/>
    <property type="project" value="UniProtKB-KW"/>
</dbReference>
<comment type="cofactor">
    <cofactor evidence="1">
        <name>[4Fe-4S] cluster</name>
        <dbReference type="ChEBI" id="CHEBI:49883"/>
    </cofactor>
</comment>
<gene>
    <name evidence="11" type="primary">hybA</name>
    <name evidence="11" type="ORF">GRH90_05755</name>
</gene>
<dbReference type="PROSITE" id="PS51318">
    <property type="entry name" value="TAT"/>
    <property type="match status" value="1"/>
</dbReference>
<dbReference type="EMBL" id="WUBS01000003">
    <property type="protein sequence ID" value="NDL62257.1"/>
    <property type="molecule type" value="Genomic_DNA"/>
</dbReference>
<keyword evidence="4" id="KW-0479">Metal-binding</keyword>
<dbReference type="PANTHER" id="PTHR43545:SF1">
    <property type="entry name" value="HYDROGENASE-2 OPERON PROTEIN HYBA"/>
    <property type="match status" value="1"/>
</dbReference>
<dbReference type="InterPro" id="IPR017900">
    <property type="entry name" value="4Fe4S_Fe_S_CS"/>
</dbReference>
<proteinExistence type="predicted"/>
<keyword evidence="6" id="KW-0408">Iron</keyword>
<organism evidence="11 12">
    <name type="scientific">Acerihabitans arboris</name>
    <dbReference type="NCBI Taxonomy" id="2691583"/>
    <lineage>
        <taxon>Bacteria</taxon>
        <taxon>Pseudomonadati</taxon>
        <taxon>Pseudomonadota</taxon>
        <taxon>Gammaproteobacteria</taxon>
        <taxon>Enterobacterales</taxon>
        <taxon>Pectobacteriaceae</taxon>
        <taxon>Acerihabitans</taxon>
    </lineage>
</organism>
<feature type="region of interest" description="Disordered" evidence="8">
    <location>
        <begin position="321"/>
        <end position="375"/>
    </location>
</feature>
<dbReference type="Pfam" id="PF13247">
    <property type="entry name" value="Fer4_11"/>
    <property type="match status" value="1"/>
</dbReference>
<evidence type="ECO:0000313" key="11">
    <source>
        <dbReference type="EMBL" id="NDL62257.1"/>
    </source>
</evidence>
<evidence type="ECO:0000256" key="8">
    <source>
        <dbReference type="SAM" id="MobiDB-lite"/>
    </source>
</evidence>
<evidence type="ECO:0000256" key="9">
    <source>
        <dbReference type="SAM" id="SignalP"/>
    </source>
</evidence>
<keyword evidence="3" id="KW-0004">4Fe-4S</keyword>
<protein>
    <submittedName>
        <fullName evidence="11">Hydrogenase 2 operon protein HybA</fullName>
    </submittedName>
</protein>
<dbReference type="GO" id="GO:0030313">
    <property type="term" value="C:cell envelope"/>
    <property type="evidence" value="ECO:0007669"/>
    <property type="project" value="UniProtKB-SubCell"/>
</dbReference>
<keyword evidence="5" id="KW-0677">Repeat</keyword>
<evidence type="ECO:0000256" key="4">
    <source>
        <dbReference type="ARBA" id="ARBA00022723"/>
    </source>
</evidence>
<feature type="domain" description="4Fe-4S ferredoxin-type" evidence="10">
    <location>
        <begin position="141"/>
        <end position="170"/>
    </location>
</feature>
<keyword evidence="7" id="KW-0411">Iron-sulfur</keyword>
<dbReference type="GO" id="GO:0051539">
    <property type="term" value="F:4 iron, 4 sulfur cluster binding"/>
    <property type="evidence" value="ECO:0007669"/>
    <property type="project" value="UniProtKB-KW"/>
</dbReference>
<accession>A0A845SG03</accession>
<dbReference type="PANTHER" id="PTHR43545">
    <property type="entry name" value="FORMATE DEHYDROGENASE, NITRATE-INDUCIBLE, IRON-SULFUR SUBUNIT"/>
    <property type="match status" value="1"/>
</dbReference>
<keyword evidence="12" id="KW-1185">Reference proteome</keyword>
<dbReference type="NCBIfam" id="NF008134">
    <property type="entry name" value="PRK10882.1"/>
    <property type="match status" value="1"/>
</dbReference>
<evidence type="ECO:0000313" key="12">
    <source>
        <dbReference type="Proteomes" id="UP000461443"/>
    </source>
</evidence>
<feature type="compositionally biased region" description="Basic and acidic residues" evidence="8">
    <location>
        <begin position="321"/>
        <end position="331"/>
    </location>
</feature>
<evidence type="ECO:0000256" key="7">
    <source>
        <dbReference type="ARBA" id="ARBA00023014"/>
    </source>
</evidence>
<dbReference type="InterPro" id="IPR006311">
    <property type="entry name" value="TAT_signal"/>
</dbReference>
<comment type="caution">
    <text evidence="11">The sequence shown here is derived from an EMBL/GenBank/DDBJ whole genome shotgun (WGS) entry which is preliminary data.</text>
</comment>
<comment type="subcellular location">
    <subcellularLocation>
        <location evidence="2">Cell envelope</location>
    </subcellularLocation>
</comment>
<feature type="compositionally biased region" description="Basic and acidic residues" evidence="8">
    <location>
        <begin position="352"/>
        <end position="363"/>
    </location>
</feature>
<dbReference type="InterPro" id="IPR051555">
    <property type="entry name" value="FDH_Electron_Transfer_Unit"/>
</dbReference>
<feature type="signal peptide" evidence="9">
    <location>
        <begin position="1"/>
        <end position="25"/>
    </location>
</feature>
<feature type="chain" id="PRO_5032686015" evidence="9">
    <location>
        <begin position="26"/>
        <end position="375"/>
    </location>
</feature>
<dbReference type="Gene3D" id="3.30.70.20">
    <property type="match status" value="2"/>
</dbReference>
<evidence type="ECO:0000256" key="5">
    <source>
        <dbReference type="ARBA" id="ARBA00022737"/>
    </source>
</evidence>
<feature type="domain" description="4Fe-4S ferredoxin-type" evidence="10">
    <location>
        <begin position="37"/>
        <end position="66"/>
    </location>
</feature>
<dbReference type="CDD" id="cd10561">
    <property type="entry name" value="HybA_like"/>
    <property type="match status" value="1"/>
</dbReference>
<evidence type="ECO:0000256" key="3">
    <source>
        <dbReference type="ARBA" id="ARBA00022485"/>
    </source>
</evidence>